<evidence type="ECO:0000256" key="1">
    <source>
        <dbReference type="SAM" id="MobiDB-lite"/>
    </source>
</evidence>
<keyword evidence="2" id="KW-1133">Transmembrane helix</keyword>
<feature type="compositionally biased region" description="Gly residues" evidence="1">
    <location>
        <begin position="418"/>
        <end position="433"/>
    </location>
</feature>
<feature type="transmembrane region" description="Helical" evidence="2">
    <location>
        <begin position="168"/>
        <end position="200"/>
    </location>
</feature>
<evidence type="ECO:0000256" key="2">
    <source>
        <dbReference type="SAM" id="Phobius"/>
    </source>
</evidence>
<accession>A0A7T4MV75</accession>
<dbReference type="AlphaFoldDB" id="A0A7T4MV75"/>
<sequence length="527" mass="51921">MMFNMVLAAWAIPGWVKDGAKKVLEIPGKVADSVVMEFVKSMYNGVINMMQQFMTSFLDITPGVDLNGDAMTWMTTATGPITFVLTTIGLTIAGIRAMYHARGQDIRVALEGLGRLVFVVTAGNVLMSVMIPATDVGAKWIVSLADADFNKYNMPNAGTLVSSLGGTLFLFSALSGLILFIQWGLMIIRAVMLPLLVAFWPVAEASNLMQGEVKFSKLTRWIIAFLAFKPVVATIYGFSFILMQGSDGVAGALSGMATIAISIMAMPAILALVMPQAGGAGASMGGKETMTAVGMAAGAAAMLLTGGAAGAAGAGAGAAGGGGAAAGGGGAAGAGAAGGGSAGGGASGAGGSFTGSSPGADQATDVGSGPTLDQTGWDSSSAEGGSAGAGPGEGDTQQMPTLDGQDSPDAAGTSETTGTGGSPTGSGSAGSPGTGQEHGVSDTQSPSSPLGSPEEQSTSPAGSAGGETAADAPLDGVGSGSAEAPAGGSESGSGGSHMPDVLRIAEQAAHRRPEVDEMFLDEKRLDS</sequence>
<name>A0A7T4MV75_9MICC</name>
<dbReference type="Proteomes" id="UP000595221">
    <property type="component" value="Chromosome"/>
</dbReference>
<reference evidence="3 4" key="1">
    <citation type="submission" date="2020-12" db="EMBL/GenBank/DDBJ databases">
        <title>FDA dAtabase for Regulatory Grade micrObial Sequences (FDA-ARGOS): Supporting development and validation of Infectious Disease Dx tests.</title>
        <authorList>
            <person name="Sproer C."/>
            <person name="Gronow S."/>
            <person name="Severitt S."/>
            <person name="Schroder I."/>
            <person name="Tallon L."/>
            <person name="Sadzewicz L."/>
            <person name="Zhao X."/>
            <person name="Boylan J."/>
            <person name="Ott S."/>
            <person name="Bowen H."/>
            <person name="Vavikolanu K."/>
            <person name="Mehta A."/>
            <person name="Aluvathingal J."/>
            <person name="Nadendla S."/>
            <person name="Lowell S."/>
            <person name="Myers T."/>
            <person name="Yan Y."/>
            <person name="Sichtig H."/>
        </authorList>
    </citation>
    <scope>NUCLEOTIDE SEQUENCE [LARGE SCALE GENOMIC DNA]</scope>
    <source>
        <strain evidence="3 4">FDAARGOS_1001</strain>
    </source>
</reference>
<evidence type="ECO:0008006" key="5">
    <source>
        <dbReference type="Google" id="ProtNLM"/>
    </source>
</evidence>
<organism evidence="3 4">
    <name type="scientific">Rothia kristinae</name>
    <dbReference type="NCBI Taxonomy" id="37923"/>
    <lineage>
        <taxon>Bacteria</taxon>
        <taxon>Bacillati</taxon>
        <taxon>Actinomycetota</taxon>
        <taxon>Actinomycetes</taxon>
        <taxon>Micrococcales</taxon>
        <taxon>Micrococcaceae</taxon>
        <taxon>Rothia</taxon>
    </lineage>
</organism>
<feature type="transmembrane region" description="Helical" evidence="2">
    <location>
        <begin position="221"/>
        <end position="243"/>
    </location>
</feature>
<evidence type="ECO:0000313" key="3">
    <source>
        <dbReference type="EMBL" id="QQC60226.1"/>
    </source>
</evidence>
<feature type="region of interest" description="Disordered" evidence="1">
    <location>
        <begin position="333"/>
        <end position="527"/>
    </location>
</feature>
<feature type="transmembrane region" description="Helical" evidence="2">
    <location>
        <begin position="113"/>
        <end position="133"/>
    </location>
</feature>
<feature type="compositionally biased region" description="Basic and acidic residues" evidence="1">
    <location>
        <begin position="508"/>
        <end position="527"/>
    </location>
</feature>
<feature type="transmembrane region" description="Helical" evidence="2">
    <location>
        <begin position="249"/>
        <end position="274"/>
    </location>
</feature>
<keyword evidence="2" id="KW-0472">Membrane</keyword>
<dbReference type="RefSeq" id="WP_198490990.1">
    <property type="nucleotide sequence ID" value="NZ_CP066078.1"/>
</dbReference>
<protein>
    <recommendedName>
        <fullName evidence="5">TrbL/VirB6 plasmid conjugal transfer protein</fullName>
    </recommendedName>
</protein>
<evidence type="ECO:0000313" key="4">
    <source>
        <dbReference type="Proteomes" id="UP000595221"/>
    </source>
</evidence>
<keyword evidence="2" id="KW-0812">Transmembrane</keyword>
<feature type="compositionally biased region" description="Polar residues" evidence="1">
    <location>
        <begin position="441"/>
        <end position="461"/>
    </location>
</feature>
<gene>
    <name evidence="3" type="ORF">I6H58_04700</name>
</gene>
<proteinExistence type="predicted"/>
<dbReference type="EMBL" id="CP066078">
    <property type="protein sequence ID" value="QQC60226.1"/>
    <property type="molecule type" value="Genomic_DNA"/>
</dbReference>
<feature type="compositionally biased region" description="Gly residues" evidence="1">
    <location>
        <begin position="333"/>
        <end position="353"/>
    </location>
</feature>
<feature type="transmembrane region" description="Helical" evidence="2">
    <location>
        <begin position="81"/>
        <end position="101"/>
    </location>
</feature>